<evidence type="ECO:0000313" key="15">
    <source>
        <dbReference type="Proteomes" id="UP000322524"/>
    </source>
</evidence>
<dbReference type="PIRSF" id="PIRSF038994">
    <property type="entry name" value="NagA"/>
    <property type="match status" value="1"/>
</dbReference>
<dbReference type="InterPro" id="IPR003764">
    <property type="entry name" value="GlcNAc_6-P_deAcase"/>
</dbReference>
<evidence type="ECO:0000256" key="3">
    <source>
        <dbReference type="ARBA" id="ARBA00018029"/>
    </source>
</evidence>
<evidence type="ECO:0000259" key="13">
    <source>
        <dbReference type="Pfam" id="PF01979"/>
    </source>
</evidence>
<gene>
    <name evidence="14" type="primary">nagA</name>
    <name evidence="14" type="ORF">FZC76_14670</name>
</gene>
<dbReference type="Gene3D" id="2.30.40.10">
    <property type="entry name" value="Urease, subunit C, domain 1"/>
    <property type="match status" value="1"/>
</dbReference>
<feature type="binding site" evidence="11">
    <location>
        <begin position="319"/>
        <end position="321"/>
    </location>
    <ligand>
        <name>substrate</name>
    </ligand>
</feature>
<name>A0A5D4SYQ4_9BACI</name>
<protein>
    <recommendedName>
        <fullName evidence="3">N-acetylglucosamine-6-phosphate deacetylase</fullName>
        <ecNumber evidence="2">3.5.1.25</ecNumber>
    </recommendedName>
</protein>
<feature type="binding site" evidence="11">
    <location>
        <position position="152"/>
    </location>
    <ligand>
        <name>substrate</name>
    </ligand>
</feature>
<organism evidence="14 15">
    <name type="scientific">Sutcliffiella horikoshii</name>
    <dbReference type="NCBI Taxonomy" id="79883"/>
    <lineage>
        <taxon>Bacteria</taxon>
        <taxon>Bacillati</taxon>
        <taxon>Bacillota</taxon>
        <taxon>Bacilli</taxon>
        <taxon>Bacillales</taxon>
        <taxon>Bacillaceae</taxon>
        <taxon>Sutcliffiella</taxon>
    </lineage>
</organism>
<feature type="binding site" evidence="12">
    <location>
        <position position="207"/>
    </location>
    <ligand>
        <name>Zn(2+)</name>
        <dbReference type="ChEBI" id="CHEBI:29105"/>
    </ligand>
</feature>
<comment type="cofactor">
    <cofactor evidence="12">
        <name>a divalent metal cation</name>
        <dbReference type="ChEBI" id="CHEBI:60240"/>
    </cofactor>
    <text evidence="12">Binds 1 divalent metal cation per subunit.</text>
</comment>
<accession>A0A5D4SYQ4</accession>
<feature type="binding site" evidence="11">
    <location>
        <position position="239"/>
    </location>
    <ligand>
        <name>substrate</name>
    </ligand>
</feature>
<evidence type="ECO:0000313" key="14">
    <source>
        <dbReference type="EMBL" id="TYS67801.1"/>
    </source>
</evidence>
<feature type="binding site" evidence="11">
    <location>
        <position position="263"/>
    </location>
    <ligand>
        <name>substrate</name>
    </ligand>
</feature>
<dbReference type="InterPro" id="IPR006680">
    <property type="entry name" value="Amidohydro-rel"/>
</dbReference>
<dbReference type="EC" id="3.5.1.25" evidence="2"/>
<evidence type="ECO:0000256" key="4">
    <source>
        <dbReference type="ARBA" id="ARBA00022723"/>
    </source>
</evidence>
<feature type="domain" description="Amidohydrolase-related" evidence="13">
    <location>
        <begin position="60"/>
        <end position="392"/>
    </location>
</feature>
<evidence type="ECO:0000256" key="10">
    <source>
        <dbReference type="PIRSR" id="PIRSR038994-1"/>
    </source>
</evidence>
<dbReference type="InterPro" id="IPR032466">
    <property type="entry name" value="Metal_Hydrolase"/>
</dbReference>
<evidence type="ECO:0000256" key="2">
    <source>
        <dbReference type="ARBA" id="ARBA00011899"/>
    </source>
</evidence>
<sequence>MSTILNSYALLSVNLIKENTIQQNGFIKVKEGKIFEIGAMDQYQNTENFQEIRLSSDLFASPGFIDIHIHGLNGSDTMDASEESLKTMCATLPKEGTTSFLATTITQERSDIEAALRTVNNYLKKDKNQLIGSELLGIHLEGPFISPKRAGAQPLEHIVKPDIQLFESWQTESGNHIKVVTMAPEQPNGIEFVHHLTENKIITSIGHSDAVYHEMLDAMEAGAEHVTHFYNGMRGSHHREPGVVGAGLAHEELLIEMIADGIHVHPAVVKATYLAKGPDRILLITDSMRAKWLEDGEYELGGQKVAVANNTALLENGTLAGSVLKMNEGLRNMKKFSGCTLEEAVRMASTNPAKRLNVWERKGSIEVGKDADIVIMNQNFEVKMTFCNGQLVYKGE</sequence>
<dbReference type="GO" id="GO:0006046">
    <property type="term" value="P:N-acetylglucosamine catabolic process"/>
    <property type="evidence" value="ECO:0007669"/>
    <property type="project" value="TreeGrafter"/>
</dbReference>
<dbReference type="Proteomes" id="UP000322524">
    <property type="component" value="Unassembled WGS sequence"/>
</dbReference>
<feature type="binding site" evidence="12">
    <location>
        <position position="228"/>
    </location>
    <ligand>
        <name>Zn(2+)</name>
        <dbReference type="ChEBI" id="CHEBI:29105"/>
    </ligand>
</feature>
<dbReference type="OrthoDB" id="9776488at2"/>
<evidence type="ECO:0000256" key="9">
    <source>
        <dbReference type="PIRNR" id="PIRNR038994"/>
    </source>
</evidence>
<evidence type="ECO:0000256" key="6">
    <source>
        <dbReference type="ARBA" id="ARBA00023277"/>
    </source>
</evidence>
<dbReference type="Pfam" id="PF01979">
    <property type="entry name" value="Amidohydro_1"/>
    <property type="match status" value="1"/>
</dbReference>
<feature type="binding site" evidence="12">
    <location>
        <position position="141"/>
    </location>
    <ligand>
        <name>Zn(2+)</name>
        <dbReference type="ChEBI" id="CHEBI:29105"/>
    </ligand>
</feature>
<feature type="binding site" evidence="11">
    <location>
        <begin position="231"/>
        <end position="232"/>
    </location>
    <ligand>
        <name>substrate</name>
    </ligand>
</feature>
<comment type="pathway">
    <text evidence="8">Amino-sugar metabolism; N-acetylneuraminate degradation; D-fructose 6-phosphate from N-acetylneuraminate: step 4/5.</text>
</comment>
<keyword evidence="4 12" id="KW-0479">Metal-binding</keyword>
<dbReference type="EMBL" id="VTEV01000005">
    <property type="protein sequence ID" value="TYS67801.1"/>
    <property type="molecule type" value="Genomic_DNA"/>
</dbReference>
<dbReference type="CDD" id="cd00854">
    <property type="entry name" value="NagA"/>
    <property type="match status" value="1"/>
</dbReference>
<dbReference type="AlphaFoldDB" id="A0A5D4SYQ4"/>
<evidence type="ECO:0000256" key="7">
    <source>
        <dbReference type="ARBA" id="ARBA00047647"/>
    </source>
</evidence>
<proteinExistence type="inferred from homology"/>
<reference evidence="14 15" key="1">
    <citation type="submission" date="2019-08" db="EMBL/GenBank/DDBJ databases">
        <title>Bacillus genomes from the desert of Cuatro Cienegas, Coahuila.</title>
        <authorList>
            <person name="Olmedo-Alvarez G."/>
        </authorList>
    </citation>
    <scope>NUCLEOTIDE SEQUENCE [LARGE SCALE GENOMIC DNA]</scope>
    <source>
        <strain evidence="14 15">CH28_1T</strain>
    </source>
</reference>
<dbReference type="STRING" id="79883.GCA_001636495_02170"/>
<dbReference type="PANTHER" id="PTHR11113">
    <property type="entry name" value="N-ACETYLGLUCOSAMINE-6-PHOSPHATE DEACETYLASE"/>
    <property type="match status" value="1"/>
</dbReference>
<dbReference type="GO" id="GO:0008448">
    <property type="term" value="F:N-acetylglucosamine-6-phosphate deacetylase activity"/>
    <property type="evidence" value="ECO:0007669"/>
    <property type="project" value="UniProtKB-EC"/>
</dbReference>
<dbReference type="SUPFAM" id="SSF51338">
    <property type="entry name" value="Composite domain of metallo-dependent hydrolases"/>
    <property type="match status" value="1"/>
</dbReference>
<comment type="catalytic activity">
    <reaction evidence="7">
        <text>N-acetyl-D-glucosamine 6-phosphate + H2O = D-glucosamine 6-phosphate + acetate</text>
        <dbReference type="Rhea" id="RHEA:22936"/>
        <dbReference type="ChEBI" id="CHEBI:15377"/>
        <dbReference type="ChEBI" id="CHEBI:30089"/>
        <dbReference type="ChEBI" id="CHEBI:57513"/>
        <dbReference type="ChEBI" id="CHEBI:58725"/>
        <dbReference type="EC" id="3.5.1.25"/>
    </reaction>
</comment>
<feature type="active site" description="Proton donor/acceptor" evidence="10">
    <location>
        <position position="286"/>
    </location>
</feature>
<dbReference type="NCBIfam" id="TIGR00221">
    <property type="entry name" value="nagA"/>
    <property type="match status" value="1"/>
</dbReference>
<evidence type="ECO:0000256" key="5">
    <source>
        <dbReference type="ARBA" id="ARBA00022801"/>
    </source>
</evidence>
<dbReference type="FunFam" id="3.20.20.140:FF:000004">
    <property type="entry name" value="N-acetylglucosamine-6-phosphate deacetylase"/>
    <property type="match status" value="1"/>
</dbReference>
<keyword evidence="6 9" id="KW-0119">Carbohydrate metabolism</keyword>
<keyword evidence="5 9" id="KW-0378">Hydrolase</keyword>
<dbReference type="SUPFAM" id="SSF51556">
    <property type="entry name" value="Metallo-dependent hydrolases"/>
    <property type="match status" value="1"/>
</dbReference>
<evidence type="ECO:0000256" key="8">
    <source>
        <dbReference type="ARBA" id="ARBA00060590"/>
    </source>
</evidence>
<dbReference type="RefSeq" id="WP_148988910.1">
    <property type="nucleotide sequence ID" value="NZ_VTEV01000005.1"/>
</dbReference>
<dbReference type="Gene3D" id="3.20.20.140">
    <property type="entry name" value="Metal-dependent hydrolases"/>
    <property type="match status" value="1"/>
</dbReference>
<evidence type="ECO:0000256" key="11">
    <source>
        <dbReference type="PIRSR" id="PIRSR038994-2"/>
    </source>
</evidence>
<comment type="similarity">
    <text evidence="1 9">Belongs to the metallo-dependent hydrolases superfamily. NagA family.</text>
</comment>
<dbReference type="PANTHER" id="PTHR11113:SF14">
    <property type="entry name" value="N-ACETYLGLUCOSAMINE-6-PHOSPHATE DEACETYLASE"/>
    <property type="match status" value="1"/>
</dbReference>
<evidence type="ECO:0000256" key="12">
    <source>
        <dbReference type="PIRSR" id="PIRSR038994-3"/>
    </source>
</evidence>
<dbReference type="InterPro" id="IPR011059">
    <property type="entry name" value="Metal-dep_hydrolase_composite"/>
</dbReference>
<evidence type="ECO:0000256" key="1">
    <source>
        <dbReference type="ARBA" id="ARBA00010716"/>
    </source>
</evidence>
<dbReference type="GO" id="GO:0046872">
    <property type="term" value="F:metal ion binding"/>
    <property type="evidence" value="ECO:0007669"/>
    <property type="project" value="UniProtKB-KW"/>
</dbReference>
<comment type="caution">
    <text evidence="14">The sequence shown here is derived from an EMBL/GenBank/DDBJ whole genome shotgun (WGS) entry which is preliminary data.</text>
</comment>